<evidence type="ECO:0000259" key="1">
    <source>
        <dbReference type="Pfam" id="PF01551"/>
    </source>
</evidence>
<protein>
    <submittedName>
        <fullName evidence="2">M23 family metallopeptidase</fullName>
    </submittedName>
</protein>
<keyword evidence="3" id="KW-1185">Reference proteome</keyword>
<dbReference type="KEGG" id="ock:EXM22_18020"/>
<dbReference type="Proteomes" id="UP000324209">
    <property type="component" value="Chromosome"/>
</dbReference>
<dbReference type="RefSeq" id="WP_149487860.1">
    <property type="nucleotide sequence ID" value="NZ_CP036150.1"/>
</dbReference>
<dbReference type="InterPro" id="IPR016047">
    <property type="entry name" value="M23ase_b-sheet_dom"/>
</dbReference>
<dbReference type="PANTHER" id="PTHR21666:SF270">
    <property type="entry name" value="MUREIN HYDROLASE ACTIVATOR ENVC"/>
    <property type="match status" value="1"/>
</dbReference>
<evidence type="ECO:0000313" key="2">
    <source>
        <dbReference type="EMBL" id="QEN09788.1"/>
    </source>
</evidence>
<proteinExistence type="predicted"/>
<dbReference type="CDD" id="cd12797">
    <property type="entry name" value="M23_peptidase"/>
    <property type="match status" value="1"/>
</dbReference>
<evidence type="ECO:0000313" key="3">
    <source>
        <dbReference type="Proteomes" id="UP000324209"/>
    </source>
</evidence>
<dbReference type="Pfam" id="PF01551">
    <property type="entry name" value="Peptidase_M23"/>
    <property type="match status" value="1"/>
</dbReference>
<dbReference type="EMBL" id="CP036150">
    <property type="protein sequence ID" value="QEN09788.1"/>
    <property type="molecule type" value="Genomic_DNA"/>
</dbReference>
<organism evidence="2 3">
    <name type="scientific">Oceanispirochaeta crateris</name>
    <dbReference type="NCBI Taxonomy" id="2518645"/>
    <lineage>
        <taxon>Bacteria</taxon>
        <taxon>Pseudomonadati</taxon>
        <taxon>Spirochaetota</taxon>
        <taxon>Spirochaetia</taxon>
        <taxon>Spirochaetales</taxon>
        <taxon>Spirochaetaceae</taxon>
        <taxon>Oceanispirochaeta</taxon>
    </lineage>
</organism>
<accession>A0A5C1QR04</accession>
<dbReference type="InterPro" id="IPR050570">
    <property type="entry name" value="Cell_wall_metabolism_enzyme"/>
</dbReference>
<gene>
    <name evidence="2" type="ORF">EXM22_18020</name>
</gene>
<dbReference type="Gene3D" id="2.70.70.10">
    <property type="entry name" value="Glucose Permease (Domain IIA)"/>
    <property type="match status" value="1"/>
</dbReference>
<dbReference type="PANTHER" id="PTHR21666">
    <property type="entry name" value="PEPTIDASE-RELATED"/>
    <property type="match status" value="1"/>
</dbReference>
<dbReference type="SUPFAM" id="SSF51261">
    <property type="entry name" value="Duplicated hybrid motif"/>
    <property type="match status" value="1"/>
</dbReference>
<dbReference type="OrthoDB" id="305469at2"/>
<name>A0A5C1QR04_9SPIO</name>
<feature type="domain" description="M23ase beta-sheet core" evidence="1">
    <location>
        <begin position="198"/>
        <end position="292"/>
    </location>
</feature>
<dbReference type="InterPro" id="IPR011055">
    <property type="entry name" value="Dup_hybrid_motif"/>
</dbReference>
<dbReference type="GO" id="GO:0004222">
    <property type="term" value="F:metalloendopeptidase activity"/>
    <property type="evidence" value="ECO:0007669"/>
    <property type="project" value="TreeGrafter"/>
</dbReference>
<sequence length="318" mass="35211">MRKILIIPCLFFLYFTLGTLHAQSLLSTSQAFPGDILTVVVNEGDVDDEILFMLKDEKGNVCSNAPGLTFEMEGISGPNFIGLMGLSSDLDPGNYLLRAEIRNSKGLAVYERPVLIRTRDFKSEDIPLNYDMTTLRTDDSAEKRDQSRRLWALLNRRSDGAVHPVGVFLPPVKEFILTSWYGDRRNYLYTDGNTAASLHTGLDMAAATGSEIMAPLDGTVVMAEERILTGGTVVLEHLPGVYSLYYHMDRIDVKIGDSLSQGELLGTVGATGLVTGPHLHWELRVNTIPVNPERYLSHPLIDKDGILTIIDDTKEKGR</sequence>
<dbReference type="AlphaFoldDB" id="A0A5C1QR04"/>
<reference evidence="2 3" key="1">
    <citation type="submission" date="2019-02" db="EMBL/GenBank/DDBJ databases">
        <title>Complete Genome Sequence and Methylome Analysis of free living Spirochaetas.</title>
        <authorList>
            <person name="Fomenkov A."/>
            <person name="Dubinina G."/>
            <person name="Leshcheva N."/>
            <person name="Mikheeva N."/>
            <person name="Grabovich M."/>
            <person name="Vincze T."/>
            <person name="Roberts R.J."/>
        </authorList>
    </citation>
    <scope>NUCLEOTIDE SEQUENCE [LARGE SCALE GENOMIC DNA]</scope>
    <source>
        <strain evidence="2 3">K2</strain>
    </source>
</reference>